<dbReference type="Proteomes" id="UP001186041">
    <property type="component" value="Unassembled WGS sequence"/>
</dbReference>
<comment type="caution">
    <text evidence="1">The sequence shown here is derived from an EMBL/GenBank/DDBJ whole genome shotgun (WGS) entry which is preliminary data.</text>
</comment>
<protein>
    <submittedName>
        <fullName evidence="1">Uncharacterized protein</fullName>
    </submittedName>
</protein>
<evidence type="ECO:0000313" key="2">
    <source>
        <dbReference type="Proteomes" id="UP001186041"/>
    </source>
</evidence>
<dbReference type="EMBL" id="JAWLVV010000015">
    <property type="protein sequence ID" value="MDV7292024.1"/>
    <property type="molecule type" value="Genomic_DNA"/>
</dbReference>
<dbReference type="RefSeq" id="WP_317722251.1">
    <property type="nucleotide sequence ID" value="NZ_JAWLVK010000015.1"/>
</dbReference>
<accession>A0AAE4VCJ6</accession>
<organism evidence="1 2">
    <name type="scientific">Mycolicibacterium fortuitum</name>
    <name type="common">Mycobacterium fortuitum</name>
    <dbReference type="NCBI Taxonomy" id="1766"/>
    <lineage>
        <taxon>Bacteria</taxon>
        <taxon>Bacillati</taxon>
        <taxon>Actinomycetota</taxon>
        <taxon>Actinomycetes</taxon>
        <taxon>Mycobacteriales</taxon>
        <taxon>Mycobacteriaceae</taxon>
        <taxon>Mycolicibacterium</taxon>
    </lineage>
</organism>
<name>A0AAE4VCJ6_MYCFO</name>
<gene>
    <name evidence="1" type="ORF">R4485_17800</name>
</gene>
<proteinExistence type="predicted"/>
<reference evidence="1" key="1">
    <citation type="submission" date="2023-10" db="EMBL/GenBank/DDBJ databases">
        <title>Mycolicibacterium fortuitum clinical isolates causing pulmonary infections in humans.</title>
        <authorList>
            <person name="Mejia-Ponce P.M."/>
            <person name="Zenteno-Cuevas R."/>
            <person name="Licona-Cassani C."/>
        </authorList>
    </citation>
    <scope>NUCLEOTIDE SEQUENCE</scope>
    <source>
        <strain evidence="1">M8</strain>
    </source>
</reference>
<evidence type="ECO:0000313" key="1">
    <source>
        <dbReference type="EMBL" id="MDV7292024.1"/>
    </source>
</evidence>
<dbReference type="AlphaFoldDB" id="A0AAE4VCJ6"/>
<sequence length="119" mass="12545">MTVSDEYALFDAAGEPTATARATDPATSRQAAASIAGERLRASQQAVLRVLARVGSVGMTDSELVDRYTTAADLGFEPRQSPSGIRSRRHELVEAGEVVDTGERAKLASGRKAIVWAAA</sequence>